<dbReference type="OrthoDB" id="144066at2"/>
<dbReference type="Proteomes" id="UP000287224">
    <property type="component" value="Unassembled WGS sequence"/>
</dbReference>
<evidence type="ECO:0000256" key="2">
    <source>
        <dbReference type="ARBA" id="ARBA00008520"/>
    </source>
</evidence>
<evidence type="ECO:0000313" key="5">
    <source>
        <dbReference type="EMBL" id="GCE09404.1"/>
    </source>
</evidence>
<keyword evidence="6" id="KW-1185">Reference proteome</keyword>
<dbReference type="PANTHER" id="PTHR43649">
    <property type="entry name" value="ARABINOSE-BINDING PROTEIN-RELATED"/>
    <property type="match status" value="1"/>
</dbReference>
<evidence type="ECO:0000256" key="3">
    <source>
        <dbReference type="ARBA" id="ARBA00022448"/>
    </source>
</evidence>
<reference evidence="6" key="1">
    <citation type="submission" date="2018-12" db="EMBL/GenBank/DDBJ databases">
        <title>Tengunoibacter tsumagoiensis gen. nov., sp. nov., Dictyobacter kobayashii sp. nov., D. alpinus sp. nov., and D. joshuensis sp. nov. and description of Dictyobacteraceae fam. nov. within the order Ktedonobacterales isolated from Tengu-no-mugimeshi.</title>
        <authorList>
            <person name="Wang C.M."/>
            <person name="Zheng Y."/>
            <person name="Sakai Y."/>
            <person name="Toyoda A."/>
            <person name="Minakuchi Y."/>
            <person name="Abe K."/>
            <person name="Yokota A."/>
            <person name="Yabe S."/>
        </authorList>
    </citation>
    <scope>NUCLEOTIDE SEQUENCE [LARGE SCALE GENOMIC DNA]</scope>
    <source>
        <strain evidence="6">S-27</strain>
    </source>
</reference>
<keyword evidence="3" id="KW-0813">Transport</keyword>
<dbReference type="GO" id="GO:0030313">
    <property type="term" value="C:cell envelope"/>
    <property type="evidence" value="ECO:0007669"/>
    <property type="project" value="UniProtKB-SubCell"/>
</dbReference>
<comment type="subcellular location">
    <subcellularLocation>
        <location evidence="1">Cell envelope</location>
    </subcellularLocation>
</comment>
<dbReference type="InterPro" id="IPR006059">
    <property type="entry name" value="SBP"/>
</dbReference>
<dbReference type="InterPro" id="IPR006311">
    <property type="entry name" value="TAT_signal"/>
</dbReference>
<evidence type="ECO:0000256" key="1">
    <source>
        <dbReference type="ARBA" id="ARBA00004196"/>
    </source>
</evidence>
<dbReference type="PANTHER" id="PTHR43649:SF31">
    <property type="entry name" value="SN-GLYCEROL-3-PHOSPHATE-BINDING PERIPLASMIC PROTEIN UGPB"/>
    <property type="match status" value="1"/>
</dbReference>
<protein>
    <submittedName>
        <fullName evidence="5">Sugar-binding protein</fullName>
    </submittedName>
</protein>
<organism evidence="5 6">
    <name type="scientific">Dictyobacter aurantiacus</name>
    <dbReference type="NCBI Taxonomy" id="1936993"/>
    <lineage>
        <taxon>Bacteria</taxon>
        <taxon>Bacillati</taxon>
        <taxon>Chloroflexota</taxon>
        <taxon>Ktedonobacteria</taxon>
        <taxon>Ktedonobacterales</taxon>
        <taxon>Dictyobacteraceae</taxon>
        <taxon>Dictyobacter</taxon>
    </lineage>
</organism>
<dbReference type="Gene3D" id="3.40.190.10">
    <property type="entry name" value="Periplasmic binding protein-like II"/>
    <property type="match status" value="1"/>
</dbReference>
<comment type="caution">
    <text evidence="5">The sequence shown here is derived from an EMBL/GenBank/DDBJ whole genome shotgun (WGS) entry which is preliminary data.</text>
</comment>
<dbReference type="EMBL" id="BIFQ01000002">
    <property type="protein sequence ID" value="GCE09404.1"/>
    <property type="molecule type" value="Genomic_DNA"/>
</dbReference>
<gene>
    <name evidence="5" type="ORF">KDAU_67330</name>
</gene>
<proteinExistence type="inferred from homology"/>
<dbReference type="InterPro" id="IPR050490">
    <property type="entry name" value="Bact_solute-bd_prot1"/>
</dbReference>
<dbReference type="PROSITE" id="PS51318">
    <property type="entry name" value="TAT"/>
    <property type="match status" value="1"/>
</dbReference>
<evidence type="ECO:0000313" key="6">
    <source>
        <dbReference type="Proteomes" id="UP000287224"/>
    </source>
</evidence>
<sequence length="446" mass="48987">MTLDQPKVTSLFSGQMNRRTFLGGVLGTAATASLLAACGGAPAKSAGPVTVHFWGGVPADKGPNDLVAAFNKLHPDIKVIYTRYVNDAPGNVKLDTALSANGLVDVFVDYVPAYMFKRIDAGASQDLSSYIAQDKEVKQWVDSTQGIVKVKGTYFGLPTATDTGGYFLNKTLLEKTGIKMPQQWTVDEFHAIAKEVSGKNVYGTFDTPDLAFAKYGANANYKDAHTSNFDDPIFRQSLELHRNMIVEKSAFPWTEVMAQNLRVYSQSTYLKGQVLMGYAQGTWIRYIADTTNYPHDFVTAFAPIPTPTGVDQPYSPGGLGSWIHLNTRSQNKEAAWTFLRYHLTDGAKYMIPSGRIPAFPGTDVNTSINGILGPKKDQVFDVESYKRLHFDTPAKYSVPTISTASAEITKILQDQTDRYLIGEINIDTWVSNVKQQSDTAIRNAGN</sequence>
<dbReference type="SUPFAM" id="SSF53850">
    <property type="entry name" value="Periplasmic binding protein-like II"/>
    <property type="match status" value="1"/>
</dbReference>
<dbReference type="RefSeq" id="WP_126601820.1">
    <property type="nucleotide sequence ID" value="NZ_BIFQ01000002.1"/>
</dbReference>
<accession>A0A401ZRH9</accession>
<keyword evidence="4" id="KW-0732">Signal</keyword>
<comment type="similarity">
    <text evidence="2">Belongs to the bacterial solute-binding protein 1 family.</text>
</comment>
<dbReference type="Pfam" id="PF01547">
    <property type="entry name" value="SBP_bac_1"/>
    <property type="match status" value="1"/>
</dbReference>
<name>A0A401ZRH9_9CHLR</name>
<dbReference type="AlphaFoldDB" id="A0A401ZRH9"/>
<evidence type="ECO:0000256" key="4">
    <source>
        <dbReference type="ARBA" id="ARBA00022729"/>
    </source>
</evidence>